<keyword evidence="2" id="KW-1185">Reference proteome</keyword>
<proteinExistence type="predicted"/>
<gene>
    <name evidence="1" type="primary">142</name>
    <name evidence="1" type="ORF">SEA_BANTAM_142</name>
</gene>
<dbReference type="KEGG" id="vg:29080406"/>
<dbReference type="EMBL" id="KX557272">
    <property type="protein sequence ID" value="AOE43831.1"/>
    <property type="molecule type" value="Genomic_DNA"/>
</dbReference>
<reference evidence="2" key="1">
    <citation type="submission" date="2016-07" db="EMBL/GenBank/DDBJ databases">
        <authorList>
            <person name="Florea S."/>
            <person name="Webb J.S."/>
            <person name="Jaromczyk J."/>
            <person name="Schardl C.L."/>
        </authorList>
    </citation>
    <scope>NUCLEOTIDE SEQUENCE [LARGE SCALE GENOMIC DNA]</scope>
</reference>
<organism evidence="1 2">
    <name type="scientific">Gordonia phage Bantam</name>
    <dbReference type="NCBI Taxonomy" id="1887641"/>
    <lineage>
        <taxon>Viruses</taxon>
        <taxon>Duplodnaviria</taxon>
        <taxon>Heunggongvirae</taxon>
        <taxon>Uroviricota</taxon>
        <taxon>Caudoviricetes</taxon>
        <taxon>Bantamvirus</taxon>
        <taxon>Bantamvirus bantam</taxon>
    </lineage>
</organism>
<accession>A0A1B3AYM3</accession>
<name>A0A1B3AYM3_9CAUD</name>
<evidence type="ECO:0000313" key="1">
    <source>
        <dbReference type="EMBL" id="AOE43831.1"/>
    </source>
</evidence>
<evidence type="ECO:0000313" key="2">
    <source>
        <dbReference type="Proteomes" id="UP000202170"/>
    </source>
</evidence>
<dbReference type="GeneID" id="29080406"/>
<dbReference type="RefSeq" id="YP_009287610.1">
    <property type="nucleotide sequence ID" value="NC_031074.1"/>
</dbReference>
<protein>
    <submittedName>
        <fullName evidence="1">Uncharacterized protein</fullName>
    </submittedName>
</protein>
<sequence length="64" mass="7089">MMKINVEFTVEVDPSQYRKSVIGGLDMSPADIRDAVRTRAMDAILFGLPADGVDVTWVRGKGEY</sequence>
<dbReference type="Proteomes" id="UP000202170">
    <property type="component" value="Segment"/>
</dbReference>